<gene>
    <name evidence="3" type="ORF">AKJ66_01045</name>
</gene>
<keyword evidence="4" id="KW-1185">Reference proteome</keyword>
<protein>
    <recommendedName>
        <fullName evidence="2">Luciferase-like domain-containing protein</fullName>
    </recommendedName>
</protein>
<reference evidence="3 4" key="1">
    <citation type="journal article" date="2016" name="Sci. Rep.">
        <title>Metabolic traits of an uncultured archaeal lineage -MSBL1- from brine pools of the Red Sea.</title>
        <authorList>
            <person name="Mwirichia R."/>
            <person name="Alam I."/>
            <person name="Rashid M."/>
            <person name="Vinu M."/>
            <person name="Ba-Alawi W."/>
            <person name="Anthony Kamau A."/>
            <person name="Kamanda Ngugi D."/>
            <person name="Goker M."/>
            <person name="Klenk H.P."/>
            <person name="Bajic V."/>
            <person name="Stingl U."/>
        </authorList>
    </citation>
    <scope>NUCLEOTIDE SEQUENCE [LARGE SCALE GENOMIC DNA]</scope>
    <source>
        <strain evidence="3">SCGC-AAA259E22</strain>
    </source>
</reference>
<dbReference type="EMBL" id="LHXP01000007">
    <property type="protein sequence ID" value="KXA93789.1"/>
    <property type="molecule type" value="Genomic_DNA"/>
</dbReference>
<dbReference type="Pfam" id="PF00296">
    <property type="entry name" value="Bac_luciferase"/>
    <property type="match status" value="1"/>
</dbReference>
<organism evidence="3 4">
    <name type="scientific">candidate division MSBL1 archaeon SCGC-AAA259E22</name>
    <dbReference type="NCBI Taxonomy" id="1698265"/>
    <lineage>
        <taxon>Archaea</taxon>
        <taxon>Methanobacteriati</taxon>
        <taxon>Methanobacteriota</taxon>
        <taxon>candidate division MSBL1</taxon>
    </lineage>
</organism>
<evidence type="ECO:0000313" key="3">
    <source>
        <dbReference type="EMBL" id="KXA93789.1"/>
    </source>
</evidence>
<evidence type="ECO:0000313" key="4">
    <source>
        <dbReference type="Proteomes" id="UP000070657"/>
    </source>
</evidence>
<dbReference type="InterPro" id="IPR036661">
    <property type="entry name" value="Luciferase-like_sf"/>
</dbReference>
<sequence length="356" mass="40263">MVKQPTKNEELGYDSIWFPDHLMGWWPQSIWTPEIVEISAMQPSPHIFMETMVSMAIAAHSTEEISVGSSVTEVFRRHPAMLAQSIVTIDHISQGRTILGIGAGEGENIVPYGMEFSKPVSRLEEALEILDILWSSEQGKTIDYDGEFWSLENAVFDLPLYNGERPSIWLGAHGPRMLELTAEYGDGWLPTEMSPDDYGEKLTYIREMMEEKSRDPSEMEAGLYARIVIGDDEEECLKIMDTIPLKAQCLAAPSELFEEVGAFHPLGKGTYGLTEYIPSKLSKEEAIEAAESVPLDVAKKMYMYGTVEDIIDKIDEYRAKGLEHIVFWNLTFFGDVDKLRSSYKKIGRIINHYKGE</sequence>
<evidence type="ECO:0000259" key="2">
    <source>
        <dbReference type="Pfam" id="PF00296"/>
    </source>
</evidence>
<dbReference type="AlphaFoldDB" id="A0A133UHY9"/>
<keyword evidence="1" id="KW-0560">Oxidoreductase</keyword>
<name>A0A133UHY9_9EURY</name>
<dbReference type="GO" id="GO:0016705">
    <property type="term" value="F:oxidoreductase activity, acting on paired donors, with incorporation or reduction of molecular oxygen"/>
    <property type="evidence" value="ECO:0007669"/>
    <property type="project" value="InterPro"/>
</dbReference>
<accession>A0A133UHY9</accession>
<dbReference type="PANTHER" id="PTHR43244">
    <property type="match status" value="1"/>
</dbReference>
<dbReference type="SUPFAM" id="SSF51679">
    <property type="entry name" value="Bacterial luciferase-like"/>
    <property type="match status" value="1"/>
</dbReference>
<feature type="domain" description="Luciferase-like" evidence="2">
    <location>
        <begin position="7"/>
        <end position="323"/>
    </location>
</feature>
<comment type="caution">
    <text evidence="3">The sequence shown here is derived from an EMBL/GenBank/DDBJ whole genome shotgun (WGS) entry which is preliminary data.</text>
</comment>
<dbReference type="CDD" id="cd01097">
    <property type="entry name" value="Tetrahydromethanopterin_reductase"/>
    <property type="match status" value="1"/>
</dbReference>
<dbReference type="InterPro" id="IPR011251">
    <property type="entry name" value="Luciferase-like_dom"/>
</dbReference>
<proteinExistence type="predicted"/>
<dbReference type="Gene3D" id="3.20.20.30">
    <property type="entry name" value="Luciferase-like domain"/>
    <property type="match status" value="1"/>
</dbReference>
<dbReference type="PANTHER" id="PTHR43244:SF1">
    <property type="entry name" value="5,10-METHYLENETETRAHYDROMETHANOPTERIN REDUCTASE"/>
    <property type="match status" value="1"/>
</dbReference>
<dbReference type="PATRIC" id="fig|1698265.3.peg.900"/>
<dbReference type="InterPro" id="IPR050564">
    <property type="entry name" value="F420-G6PD/mer"/>
</dbReference>
<dbReference type="Proteomes" id="UP000070657">
    <property type="component" value="Unassembled WGS sequence"/>
</dbReference>
<evidence type="ECO:0000256" key="1">
    <source>
        <dbReference type="ARBA" id="ARBA00023002"/>
    </source>
</evidence>